<sequence>MKNNVSRALPIVKYEQDSGFHKMEDAIAIEFPLTIQLDGEEFGTMLCTPSHMEELVIGFLASEGVIRLPSEIDSLSIDEGKGFAYVSLKRKLASDYRSMSKRVIGSCCGKSRQFYFSNDVKTAKTIFSKTKINPAQAFQLMKSLEDTSGHFQETGGLHNGALCTKEEVLVSRADIGRHNVLDKIYGYCLKNGVSLRDKVIVFSGRVSSEVLLKVSKIGVGIILSKSAPTTMGIQLAEDLGITLVGFARGKRFNIYSHPERIGD</sequence>
<evidence type="ECO:0000313" key="4">
    <source>
        <dbReference type="EMBL" id="MBU9719974.1"/>
    </source>
</evidence>
<feature type="active site" description="Cysteine persulfide intermediate" evidence="3">
    <location>
        <position position="108"/>
    </location>
</feature>
<dbReference type="NCBIfam" id="TIGR00129">
    <property type="entry name" value="fdhD_narQ"/>
    <property type="match status" value="1"/>
</dbReference>
<dbReference type="Gene3D" id="3.10.20.10">
    <property type="match status" value="1"/>
</dbReference>
<dbReference type="HAMAP" id="MF_00187">
    <property type="entry name" value="FdhD"/>
    <property type="match status" value="1"/>
</dbReference>
<dbReference type="PANTHER" id="PTHR30592">
    <property type="entry name" value="FORMATE DEHYDROGENASE"/>
    <property type="match status" value="1"/>
</dbReference>
<dbReference type="RefSeq" id="WP_088077181.1">
    <property type="nucleotide sequence ID" value="NZ_JAHQCR010000008.1"/>
</dbReference>
<dbReference type="EMBL" id="JAHQCR010000008">
    <property type="protein sequence ID" value="MBU9719974.1"/>
    <property type="molecule type" value="Genomic_DNA"/>
</dbReference>
<keyword evidence="5" id="KW-1185">Reference proteome</keyword>
<dbReference type="InterPro" id="IPR003786">
    <property type="entry name" value="FdhD"/>
</dbReference>
<keyword evidence="1 3" id="KW-0963">Cytoplasm</keyword>
<gene>
    <name evidence="3 4" type="primary">fdhD</name>
    <name evidence="4" type="ORF">KS407_00790</name>
</gene>
<dbReference type="InterPro" id="IPR016193">
    <property type="entry name" value="Cytidine_deaminase-like"/>
</dbReference>
<accession>A0ABS6JN44</accession>
<dbReference type="PIRSF" id="PIRSF015626">
    <property type="entry name" value="FdhD"/>
    <property type="match status" value="1"/>
</dbReference>
<feature type="binding site" evidence="3">
    <location>
        <begin position="246"/>
        <end position="251"/>
    </location>
    <ligand>
        <name>Mo-bis(molybdopterin guanine dinucleotide)</name>
        <dbReference type="ChEBI" id="CHEBI:60539"/>
    </ligand>
</feature>
<comment type="function">
    <text evidence="3">Required for formate dehydrogenase (FDH) activity. Acts as a sulfur carrier protein that transfers sulfur from IscS to the molybdenum cofactor prior to its insertion into FDH.</text>
</comment>
<dbReference type="PANTHER" id="PTHR30592:SF1">
    <property type="entry name" value="SULFUR CARRIER PROTEIN FDHD"/>
    <property type="match status" value="1"/>
</dbReference>
<dbReference type="SUPFAM" id="SSF53927">
    <property type="entry name" value="Cytidine deaminase-like"/>
    <property type="match status" value="1"/>
</dbReference>
<comment type="similarity">
    <text evidence="3">Belongs to the FdhD family.</text>
</comment>
<dbReference type="Gene3D" id="3.40.140.10">
    <property type="entry name" value="Cytidine Deaminase, domain 2"/>
    <property type="match status" value="1"/>
</dbReference>
<proteinExistence type="inferred from homology"/>
<organism evidence="4 5">
    <name type="scientific">Evansella alkalicola</name>
    <dbReference type="NCBI Taxonomy" id="745819"/>
    <lineage>
        <taxon>Bacteria</taxon>
        <taxon>Bacillati</taxon>
        <taxon>Bacillota</taxon>
        <taxon>Bacilli</taxon>
        <taxon>Bacillales</taxon>
        <taxon>Bacillaceae</taxon>
        <taxon>Evansella</taxon>
    </lineage>
</organism>
<protein>
    <recommendedName>
        <fullName evidence="3">Sulfur carrier protein FdhD</fullName>
    </recommendedName>
</protein>
<name>A0ABS6JN44_9BACI</name>
<dbReference type="Pfam" id="PF02634">
    <property type="entry name" value="FdhD-NarQ"/>
    <property type="match status" value="1"/>
</dbReference>
<comment type="caution">
    <text evidence="4">The sequence shown here is derived from an EMBL/GenBank/DDBJ whole genome shotgun (WGS) entry which is preliminary data.</text>
</comment>
<dbReference type="Proteomes" id="UP000790580">
    <property type="component" value="Unassembled WGS sequence"/>
</dbReference>
<evidence type="ECO:0000313" key="5">
    <source>
        <dbReference type="Proteomes" id="UP000790580"/>
    </source>
</evidence>
<reference evidence="4 5" key="1">
    <citation type="submission" date="2021-06" db="EMBL/GenBank/DDBJ databases">
        <title>Bacillus sp. RD4P76, an endophyte from a halophyte.</title>
        <authorList>
            <person name="Sun J.-Q."/>
        </authorList>
    </citation>
    <scope>NUCLEOTIDE SEQUENCE [LARGE SCALE GENOMIC DNA]</scope>
    <source>
        <strain evidence="4 5">JCM 17098</strain>
    </source>
</reference>
<keyword evidence="2 3" id="KW-0501">Molybdenum cofactor biosynthesis</keyword>
<evidence type="ECO:0000256" key="2">
    <source>
        <dbReference type="ARBA" id="ARBA00023150"/>
    </source>
</evidence>
<evidence type="ECO:0000256" key="1">
    <source>
        <dbReference type="ARBA" id="ARBA00022490"/>
    </source>
</evidence>
<comment type="subcellular location">
    <subcellularLocation>
        <location evidence="3">Cytoplasm</location>
    </subcellularLocation>
</comment>
<evidence type="ECO:0000256" key="3">
    <source>
        <dbReference type="HAMAP-Rule" id="MF_00187"/>
    </source>
</evidence>